<dbReference type="AlphaFoldDB" id="A0A1E3VTW5"/>
<dbReference type="Gene3D" id="1.25.40.70">
    <property type="entry name" value="Phosphatidylinositol 3-kinase, accessory domain (PIK)"/>
    <property type="match status" value="1"/>
</dbReference>
<dbReference type="InterPro" id="IPR018568">
    <property type="entry name" value="DUF2019"/>
</dbReference>
<dbReference type="Pfam" id="PF09450">
    <property type="entry name" value="DUF2019"/>
    <property type="match status" value="1"/>
</dbReference>
<evidence type="ECO:0000259" key="1">
    <source>
        <dbReference type="Pfam" id="PF09450"/>
    </source>
</evidence>
<evidence type="ECO:0000313" key="2">
    <source>
        <dbReference type="EMBL" id="ODR96959.1"/>
    </source>
</evidence>
<sequence>MKRARLEDMTPEELVELFVAIAIEQDQAMLYDDNGRYNRLYDKMEAVEAELKSRAGDQRILLQPLYEHENLQVRLKSALATLAVAPKASRAVLQWLSDRNRQPQAGDARGMLRALEEGRYVPA</sequence>
<keyword evidence="3" id="KW-1185">Reference proteome</keyword>
<accession>A0A1E3VTW5</accession>
<organism evidence="2 3">
    <name type="scientific">Methyloceanibacter stevinii</name>
    <dbReference type="NCBI Taxonomy" id="1774970"/>
    <lineage>
        <taxon>Bacteria</taxon>
        <taxon>Pseudomonadati</taxon>
        <taxon>Pseudomonadota</taxon>
        <taxon>Alphaproteobacteria</taxon>
        <taxon>Hyphomicrobiales</taxon>
        <taxon>Hyphomicrobiaceae</taxon>
        <taxon>Methyloceanibacter</taxon>
    </lineage>
</organism>
<dbReference type="InterPro" id="IPR016024">
    <property type="entry name" value="ARM-type_fold"/>
</dbReference>
<evidence type="ECO:0000313" key="3">
    <source>
        <dbReference type="Proteomes" id="UP000094172"/>
    </source>
</evidence>
<proteinExistence type="predicted"/>
<feature type="domain" description="DUF2019" evidence="1">
    <location>
        <begin position="12"/>
        <end position="115"/>
    </location>
</feature>
<dbReference type="EMBL" id="LPWE01000003">
    <property type="protein sequence ID" value="ODR96959.1"/>
    <property type="molecule type" value="Genomic_DNA"/>
</dbReference>
<gene>
    <name evidence="2" type="ORF">AUC70_14435</name>
</gene>
<dbReference type="Proteomes" id="UP000094172">
    <property type="component" value="Unassembled WGS sequence"/>
</dbReference>
<dbReference type="SUPFAM" id="SSF48371">
    <property type="entry name" value="ARM repeat"/>
    <property type="match status" value="1"/>
</dbReference>
<comment type="caution">
    <text evidence="2">The sequence shown here is derived from an EMBL/GenBank/DDBJ whole genome shotgun (WGS) entry which is preliminary data.</text>
</comment>
<reference evidence="2 3" key="1">
    <citation type="journal article" date="2016" name="Environ. Microbiol.">
        <title>New Methyloceanibacter diversity from North Sea sediments includes methanotroph containing solely the soluble methane monooxygenase.</title>
        <authorList>
            <person name="Vekeman B."/>
            <person name="Kerckhof F.M."/>
            <person name="Cremers G."/>
            <person name="de Vos P."/>
            <person name="Vandamme P."/>
            <person name="Boon N."/>
            <person name="Op den Camp H.J."/>
            <person name="Heylen K."/>
        </authorList>
    </citation>
    <scope>NUCLEOTIDE SEQUENCE [LARGE SCALE GENOMIC DNA]</scope>
    <source>
        <strain evidence="2 3">R-67176</strain>
    </source>
</reference>
<name>A0A1E3VTW5_9HYPH</name>
<dbReference type="InterPro" id="IPR042236">
    <property type="entry name" value="PI3K_accessory_sf"/>
</dbReference>
<protein>
    <recommendedName>
        <fullName evidence="1">DUF2019 domain-containing protein</fullName>
    </recommendedName>
</protein>